<dbReference type="GO" id="GO:0004844">
    <property type="term" value="F:uracil DNA N-glycosylase activity"/>
    <property type="evidence" value="ECO:0007669"/>
    <property type="project" value="UniProtKB-EC"/>
</dbReference>
<comment type="catalytic activity">
    <reaction evidence="1">
        <text>Hydrolyzes single-stranded DNA or mismatched double-stranded DNA and polynucleotides, releasing free uracil.</text>
        <dbReference type="EC" id="3.2.2.27"/>
    </reaction>
</comment>
<accession>A0A8J6T9F2</accession>
<evidence type="ECO:0000256" key="1">
    <source>
        <dbReference type="ARBA" id="ARBA00001400"/>
    </source>
</evidence>
<sequence>MDADRRQLLSDLRSQLAYHLHIGITEYIQCGDLRDFLTRDVCFFSPDRGDEYDPQPVAESVEKPAEPKNVTQACADTTSDLTLGDIVTEVGRCQSCPLHHERLVPVAGRGGGRAQLLFVGGWLVGGDSPVSPAGEAGSGDVFGREEDVMLGKMIAAIHLQPEECYVTNIIKCGIGPQSQPRPEHIAVCLSYLRQQIQIIRPRVICAMGPVAVRALLGQKHSLSRLRGRFYPYEVAGQQIQLMPTYHPGYLLRNHEMKSAVWADLQAIEKMLAG</sequence>
<evidence type="ECO:0000256" key="2">
    <source>
        <dbReference type="ARBA" id="ARBA00006521"/>
    </source>
</evidence>
<dbReference type="Proteomes" id="UP000599024">
    <property type="component" value="Unassembled WGS sequence"/>
</dbReference>
<dbReference type="InterPro" id="IPR005122">
    <property type="entry name" value="Uracil-DNA_glycosylase-like"/>
</dbReference>
<keyword evidence="9" id="KW-0408">Iron</keyword>
<dbReference type="NCBIfam" id="TIGR00758">
    <property type="entry name" value="UDG_fam4"/>
    <property type="match status" value="1"/>
</dbReference>
<evidence type="ECO:0000256" key="6">
    <source>
        <dbReference type="ARBA" id="ARBA00022723"/>
    </source>
</evidence>
<evidence type="ECO:0000256" key="11">
    <source>
        <dbReference type="ARBA" id="ARBA00023204"/>
    </source>
</evidence>
<dbReference type="GO" id="GO:0046872">
    <property type="term" value="F:metal ion binding"/>
    <property type="evidence" value="ECO:0007669"/>
    <property type="project" value="UniProtKB-KW"/>
</dbReference>
<comment type="caution">
    <text evidence="13">The sequence shown here is derived from an EMBL/GenBank/DDBJ whole genome shotgun (WGS) entry which is preliminary data.</text>
</comment>
<name>A0A8J6T9F2_9BACT</name>
<dbReference type="AlphaFoldDB" id="A0A8J6T9F2"/>
<evidence type="ECO:0000256" key="8">
    <source>
        <dbReference type="ARBA" id="ARBA00022801"/>
    </source>
</evidence>
<dbReference type="CDD" id="cd10030">
    <property type="entry name" value="UDG-F4_TTUDGA_SPO1dp_like"/>
    <property type="match status" value="1"/>
</dbReference>
<evidence type="ECO:0000256" key="5">
    <source>
        <dbReference type="ARBA" id="ARBA00022485"/>
    </source>
</evidence>
<keyword evidence="8" id="KW-0378">Hydrolase</keyword>
<dbReference type="PANTHER" id="PTHR33693">
    <property type="entry name" value="TYPE-5 URACIL-DNA GLYCOSYLASE"/>
    <property type="match status" value="1"/>
</dbReference>
<dbReference type="GO" id="GO:0006281">
    <property type="term" value="P:DNA repair"/>
    <property type="evidence" value="ECO:0007669"/>
    <property type="project" value="UniProtKB-KW"/>
</dbReference>
<evidence type="ECO:0000256" key="9">
    <source>
        <dbReference type="ARBA" id="ARBA00023004"/>
    </source>
</evidence>
<keyword evidence="11" id="KW-0234">DNA repair</keyword>
<evidence type="ECO:0000256" key="10">
    <source>
        <dbReference type="ARBA" id="ARBA00023014"/>
    </source>
</evidence>
<proteinExistence type="inferred from homology"/>
<keyword evidence="6" id="KW-0479">Metal-binding</keyword>
<keyword evidence="10" id="KW-0411">Iron-sulfur</keyword>
<dbReference type="SMART" id="SM00986">
    <property type="entry name" value="UDG"/>
    <property type="match status" value="1"/>
</dbReference>
<dbReference type="InterPro" id="IPR051536">
    <property type="entry name" value="UDG_Type-4/5"/>
</dbReference>
<dbReference type="GO" id="GO:0051539">
    <property type="term" value="F:4 iron, 4 sulfur cluster binding"/>
    <property type="evidence" value="ECO:0007669"/>
    <property type="project" value="UniProtKB-KW"/>
</dbReference>
<feature type="domain" description="Uracil-DNA glycosylase-like" evidence="12">
    <location>
        <begin position="107"/>
        <end position="265"/>
    </location>
</feature>
<dbReference type="SUPFAM" id="SSF52141">
    <property type="entry name" value="Uracil-DNA glycosylase-like"/>
    <property type="match status" value="1"/>
</dbReference>
<evidence type="ECO:0000313" key="13">
    <source>
        <dbReference type="EMBL" id="MBC8208446.1"/>
    </source>
</evidence>
<gene>
    <name evidence="13" type="ORF">H8E79_04695</name>
</gene>
<organism evidence="13 14">
    <name type="scientific">Candidatus Desulfatifera sulfidica</name>
    <dbReference type="NCBI Taxonomy" id="2841691"/>
    <lineage>
        <taxon>Bacteria</taxon>
        <taxon>Pseudomonadati</taxon>
        <taxon>Thermodesulfobacteriota</taxon>
        <taxon>Desulfobulbia</taxon>
        <taxon>Desulfobulbales</taxon>
        <taxon>Desulfobulbaceae</taxon>
        <taxon>Candidatus Desulfatifera</taxon>
    </lineage>
</organism>
<dbReference type="SMART" id="SM00987">
    <property type="entry name" value="UreE_C"/>
    <property type="match status" value="1"/>
</dbReference>
<evidence type="ECO:0000256" key="4">
    <source>
        <dbReference type="ARBA" id="ARBA00019403"/>
    </source>
</evidence>
<dbReference type="EMBL" id="JACNLK010000040">
    <property type="protein sequence ID" value="MBC8208446.1"/>
    <property type="molecule type" value="Genomic_DNA"/>
</dbReference>
<evidence type="ECO:0000256" key="3">
    <source>
        <dbReference type="ARBA" id="ARBA00012030"/>
    </source>
</evidence>
<keyword evidence="5" id="KW-0004">4Fe-4S</keyword>
<evidence type="ECO:0000256" key="7">
    <source>
        <dbReference type="ARBA" id="ARBA00022763"/>
    </source>
</evidence>
<dbReference type="EC" id="3.2.2.27" evidence="3"/>
<reference evidence="13 14" key="1">
    <citation type="submission" date="2020-08" db="EMBL/GenBank/DDBJ databases">
        <title>Bridging the membrane lipid divide: bacteria of the FCB group superphylum have the potential to synthesize archaeal ether lipids.</title>
        <authorList>
            <person name="Villanueva L."/>
            <person name="Von Meijenfeldt F.A.B."/>
            <person name="Westbye A.B."/>
            <person name="Yadav S."/>
            <person name="Hopmans E.C."/>
            <person name="Dutilh B.E."/>
            <person name="Sinninghe Damste J.S."/>
        </authorList>
    </citation>
    <scope>NUCLEOTIDE SEQUENCE [LARGE SCALE GENOMIC DNA]</scope>
    <source>
        <strain evidence="13">NIOZ-UU81</strain>
    </source>
</reference>
<dbReference type="InterPro" id="IPR036895">
    <property type="entry name" value="Uracil-DNA_glycosylase-like_sf"/>
</dbReference>
<evidence type="ECO:0000259" key="12">
    <source>
        <dbReference type="SMART" id="SM00986"/>
    </source>
</evidence>
<dbReference type="Gene3D" id="3.40.470.10">
    <property type="entry name" value="Uracil-DNA glycosylase-like domain"/>
    <property type="match status" value="1"/>
</dbReference>
<keyword evidence="7" id="KW-0227">DNA damage</keyword>
<dbReference type="InterPro" id="IPR005273">
    <property type="entry name" value="Ura-DNA_glyco_family4"/>
</dbReference>
<protein>
    <recommendedName>
        <fullName evidence="4">Type-4 uracil-DNA glycosylase</fullName>
        <ecNumber evidence="3">3.2.2.27</ecNumber>
    </recommendedName>
</protein>
<comment type="similarity">
    <text evidence="2">Belongs to the uracil-DNA glycosylase (UDG) superfamily. Type 4 (UDGa) family.</text>
</comment>
<dbReference type="Pfam" id="PF03167">
    <property type="entry name" value="UDG"/>
    <property type="match status" value="1"/>
</dbReference>
<dbReference type="PANTHER" id="PTHR33693:SF1">
    <property type="entry name" value="TYPE-4 URACIL-DNA GLYCOSYLASE"/>
    <property type="match status" value="1"/>
</dbReference>
<evidence type="ECO:0000313" key="14">
    <source>
        <dbReference type="Proteomes" id="UP000599024"/>
    </source>
</evidence>